<evidence type="ECO:0000256" key="4">
    <source>
        <dbReference type="ARBA" id="ARBA00022989"/>
    </source>
</evidence>
<gene>
    <name evidence="7" type="ORF">DI556_03705</name>
</gene>
<dbReference type="InterPro" id="IPR002994">
    <property type="entry name" value="Surf1/Shy1"/>
</dbReference>
<comment type="caution">
    <text evidence="7">The sequence shown here is derived from an EMBL/GenBank/DDBJ whole genome shotgun (WGS) entry which is preliminary data.</text>
</comment>
<keyword evidence="5 6" id="KW-0472">Membrane</keyword>
<dbReference type="Pfam" id="PF02104">
    <property type="entry name" value="SURF1"/>
    <property type="match status" value="1"/>
</dbReference>
<feature type="transmembrane region" description="Helical" evidence="6">
    <location>
        <begin position="26"/>
        <end position="45"/>
    </location>
</feature>
<keyword evidence="4 6" id="KW-1133">Transmembrane helix</keyword>
<dbReference type="GO" id="GO:0005886">
    <property type="term" value="C:plasma membrane"/>
    <property type="evidence" value="ECO:0007669"/>
    <property type="project" value="UniProtKB-SubCell"/>
</dbReference>
<dbReference type="PROSITE" id="PS50895">
    <property type="entry name" value="SURF1"/>
    <property type="match status" value="1"/>
</dbReference>
<name>A0A2W5NFQ3_RHOSU</name>
<accession>A0A2W5NFQ3</accession>
<reference evidence="7 8" key="1">
    <citation type="submission" date="2017-08" db="EMBL/GenBank/DDBJ databases">
        <title>Infants hospitalized years apart are colonized by the same room-sourced microbial strains.</title>
        <authorList>
            <person name="Brooks B."/>
            <person name="Olm M.R."/>
            <person name="Firek B.A."/>
            <person name="Baker R."/>
            <person name="Thomas B.C."/>
            <person name="Morowitz M.J."/>
            <person name="Banfield J.F."/>
        </authorList>
    </citation>
    <scope>NUCLEOTIDE SEQUENCE [LARGE SCALE GENOMIC DNA]</scope>
    <source>
        <strain evidence="7">S2_005_002_R2_34</strain>
    </source>
</reference>
<evidence type="ECO:0000256" key="5">
    <source>
        <dbReference type="ARBA" id="ARBA00023136"/>
    </source>
</evidence>
<dbReference type="CDD" id="cd06662">
    <property type="entry name" value="SURF1"/>
    <property type="match status" value="1"/>
</dbReference>
<keyword evidence="6" id="KW-1003">Cell membrane</keyword>
<evidence type="ECO:0000256" key="6">
    <source>
        <dbReference type="RuleBase" id="RU363076"/>
    </source>
</evidence>
<dbReference type="EMBL" id="QFPW01000002">
    <property type="protein sequence ID" value="PZQ51288.1"/>
    <property type="molecule type" value="Genomic_DNA"/>
</dbReference>
<proteinExistence type="inferred from homology"/>
<evidence type="ECO:0000313" key="8">
    <source>
        <dbReference type="Proteomes" id="UP000249185"/>
    </source>
</evidence>
<sequence length="253" mass="26809">MLRRRPLGPAPFPLAATGSMPRFRSLLLWAAVLGAIALFLGLGVWQVERRAWKHDLIARVDARVAAAPAAAPGPSDWAGLTRDGDEYRHVTLSGRFLDDREVTVQALTEHGGGFWVLTPLASDGFTVLVNRGFVPGDHRDPATRTPVEGPATVTGLLRITEPGGGFLRSNDPAAGRWYSRDVAAIAAAQGLDGPVAPYFIDADATPNPGGLPLGGLTVIRFPDSHLSYALTWFGMAAGLAALALYARRRGGKG</sequence>
<dbReference type="PANTHER" id="PTHR23427:SF2">
    <property type="entry name" value="SURFEIT LOCUS PROTEIN 1"/>
    <property type="match status" value="1"/>
</dbReference>
<dbReference type="AlphaFoldDB" id="A0A2W5NFQ3"/>
<comment type="similarity">
    <text evidence="2 6">Belongs to the SURF1 family.</text>
</comment>
<dbReference type="Proteomes" id="UP000249185">
    <property type="component" value="Unassembled WGS sequence"/>
</dbReference>
<dbReference type="PANTHER" id="PTHR23427">
    <property type="entry name" value="SURFEIT LOCUS PROTEIN"/>
    <property type="match status" value="1"/>
</dbReference>
<dbReference type="InterPro" id="IPR045214">
    <property type="entry name" value="Surf1/Surf4"/>
</dbReference>
<evidence type="ECO:0000313" key="7">
    <source>
        <dbReference type="EMBL" id="PZQ51288.1"/>
    </source>
</evidence>
<comment type="subcellular location">
    <subcellularLocation>
        <location evidence="6">Cell membrane</location>
        <topology evidence="6">Multi-pass membrane protein</topology>
    </subcellularLocation>
    <subcellularLocation>
        <location evidence="1">Membrane</location>
    </subcellularLocation>
</comment>
<evidence type="ECO:0000256" key="2">
    <source>
        <dbReference type="ARBA" id="ARBA00007165"/>
    </source>
</evidence>
<organism evidence="7 8">
    <name type="scientific">Rhodovulum sulfidophilum</name>
    <name type="common">Rhodobacter sulfidophilus</name>
    <dbReference type="NCBI Taxonomy" id="35806"/>
    <lineage>
        <taxon>Bacteria</taxon>
        <taxon>Pseudomonadati</taxon>
        <taxon>Pseudomonadota</taxon>
        <taxon>Alphaproteobacteria</taxon>
        <taxon>Rhodobacterales</taxon>
        <taxon>Paracoccaceae</taxon>
        <taxon>Rhodovulum</taxon>
    </lineage>
</organism>
<keyword evidence="3 6" id="KW-0812">Transmembrane</keyword>
<protein>
    <recommendedName>
        <fullName evidence="6">SURF1-like protein</fullName>
    </recommendedName>
</protein>
<evidence type="ECO:0000256" key="3">
    <source>
        <dbReference type="ARBA" id="ARBA00022692"/>
    </source>
</evidence>
<evidence type="ECO:0000256" key="1">
    <source>
        <dbReference type="ARBA" id="ARBA00004370"/>
    </source>
</evidence>
<feature type="transmembrane region" description="Helical" evidence="6">
    <location>
        <begin position="226"/>
        <end position="246"/>
    </location>
</feature>